<dbReference type="PANTHER" id="PTHR42745">
    <property type="match status" value="1"/>
</dbReference>
<dbReference type="PIRSF" id="PIRSF004692">
    <property type="entry name" value="KdsD_KpsF"/>
    <property type="match status" value="1"/>
</dbReference>
<evidence type="ECO:0000256" key="2">
    <source>
        <dbReference type="ARBA" id="ARBA00022737"/>
    </source>
</evidence>
<feature type="site" description="Catalytically relevant" evidence="6">
    <location>
        <position position="58"/>
    </location>
</feature>
<dbReference type="GO" id="GO:1901135">
    <property type="term" value="P:carbohydrate derivative metabolic process"/>
    <property type="evidence" value="ECO:0007669"/>
    <property type="project" value="InterPro"/>
</dbReference>
<dbReference type="InterPro" id="IPR046342">
    <property type="entry name" value="CBS_dom_sf"/>
</dbReference>
<dbReference type="RefSeq" id="WP_185780370.1">
    <property type="nucleotide sequence ID" value="NZ_JACJUU010000011.1"/>
</dbReference>
<feature type="domain" description="CBS" evidence="8">
    <location>
        <begin position="276"/>
        <end position="328"/>
    </location>
</feature>
<dbReference type="CDD" id="cd04604">
    <property type="entry name" value="CBS_pair_SIS_assoc"/>
    <property type="match status" value="1"/>
</dbReference>
<dbReference type="AlphaFoldDB" id="A0A842HP50"/>
<dbReference type="Pfam" id="PF01380">
    <property type="entry name" value="SIS"/>
    <property type="match status" value="1"/>
</dbReference>
<comment type="caution">
    <text evidence="10">The sequence shown here is derived from an EMBL/GenBank/DDBJ whole genome shotgun (WGS) entry which is preliminary data.</text>
</comment>
<dbReference type="FunFam" id="3.40.50.10490:FF:000011">
    <property type="entry name" value="Arabinose 5-phosphate isomerase"/>
    <property type="match status" value="1"/>
</dbReference>
<evidence type="ECO:0000313" key="10">
    <source>
        <dbReference type="EMBL" id="MBC2770699.1"/>
    </source>
</evidence>
<feature type="binding site" evidence="5">
    <location>
        <position position="81"/>
    </location>
    <ligand>
        <name>Zn(2+)</name>
        <dbReference type="ChEBI" id="CHEBI:29105"/>
    </ligand>
</feature>
<dbReference type="GO" id="GO:0046872">
    <property type="term" value="F:metal ion binding"/>
    <property type="evidence" value="ECO:0007669"/>
    <property type="project" value="UniProtKB-KW"/>
</dbReference>
<keyword evidence="5" id="KW-0862">Zinc</keyword>
<evidence type="ECO:0000256" key="5">
    <source>
        <dbReference type="PIRSR" id="PIRSR004692-2"/>
    </source>
</evidence>
<feature type="site" description="Catalytically relevant" evidence="6">
    <location>
        <position position="192"/>
    </location>
</feature>
<gene>
    <name evidence="10" type="ORF">GTU67_12350</name>
</gene>
<dbReference type="PANTHER" id="PTHR42745:SF1">
    <property type="entry name" value="ARABINOSE 5-PHOSPHATE ISOMERASE KDSD"/>
    <property type="match status" value="1"/>
</dbReference>
<feature type="domain" description="CBS" evidence="8">
    <location>
        <begin position="209"/>
        <end position="267"/>
    </location>
</feature>
<evidence type="ECO:0000256" key="4">
    <source>
        <dbReference type="PIRNR" id="PIRNR004692"/>
    </source>
</evidence>
<evidence type="ECO:0000256" key="1">
    <source>
        <dbReference type="ARBA" id="ARBA00008165"/>
    </source>
</evidence>
<evidence type="ECO:0000259" key="8">
    <source>
        <dbReference type="PROSITE" id="PS51371"/>
    </source>
</evidence>
<dbReference type="GO" id="GO:0019146">
    <property type="term" value="F:arabinose-5-phosphate isomerase activity"/>
    <property type="evidence" value="ECO:0007669"/>
    <property type="project" value="UniProtKB-ARBA"/>
</dbReference>
<protein>
    <submittedName>
        <fullName evidence="10">KpsF/GutQ family sugar-phosphate isomerase</fullName>
    </submittedName>
</protein>
<keyword evidence="5" id="KW-0479">Metal-binding</keyword>
<proteinExistence type="inferred from homology"/>
<dbReference type="PROSITE" id="PS51371">
    <property type="entry name" value="CBS"/>
    <property type="match status" value="2"/>
</dbReference>
<keyword evidence="3 7" id="KW-0129">CBS domain</keyword>
<dbReference type="CDD" id="cd05014">
    <property type="entry name" value="SIS_Kpsf"/>
    <property type="match status" value="1"/>
</dbReference>
<dbReference type="InterPro" id="IPR001347">
    <property type="entry name" value="SIS_dom"/>
</dbReference>
<accession>A0A842HP50</accession>
<evidence type="ECO:0000256" key="3">
    <source>
        <dbReference type="ARBA" id="ARBA00023122"/>
    </source>
</evidence>
<dbReference type="Pfam" id="PF00571">
    <property type="entry name" value="CBS"/>
    <property type="match status" value="2"/>
</dbReference>
<dbReference type="GO" id="GO:0097367">
    <property type="term" value="F:carbohydrate derivative binding"/>
    <property type="evidence" value="ECO:0007669"/>
    <property type="project" value="InterPro"/>
</dbReference>
<evidence type="ECO:0000256" key="6">
    <source>
        <dbReference type="PIRSR" id="PIRSR004692-3"/>
    </source>
</evidence>
<dbReference type="InterPro" id="IPR000644">
    <property type="entry name" value="CBS_dom"/>
</dbReference>
<dbReference type="Gene3D" id="3.10.580.10">
    <property type="entry name" value="CBS-domain"/>
    <property type="match status" value="1"/>
</dbReference>
<dbReference type="EMBL" id="JACJUU010000011">
    <property type="protein sequence ID" value="MBC2770699.1"/>
    <property type="molecule type" value="Genomic_DNA"/>
</dbReference>
<evidence type="ECO:0000313" key="11">
    <source>
        <dbReference type="Proteomes" id="UP000545386"/>
    </source>
</evidence>
<evidence type="ECO:0000256" key="7">
    <source>
        <dbReference type="PROSITE-ProRule" id="PRU00703"/>
    </source>
</evidence>
<dbReference type="PROSITE" id="PS51464">
    <property type="entry name" value="SIS"/>
    <property type="match status" value="1"/>
</dbReference>
<keyword evidence="10" id="KW-0413">Isomerase</keyword>
<feature type="site" description="Catalytically relevant" evidence="6">
    <location>
        <position position="110"/>
    </location>
</feature>
<organism evidence="10 11">
    <name type="scientific">Pusillimonas minor</name>
    <dbReference type="NCBI Taxonomy" id="2697024"/>
    <lineage>
        <taxon>Bacteria</taxon>
        <taxon>Pseudomonadati</taxon>
        <taxon>Pseudomonadota</taxon>
        <taxon>Betaproteobacteria</taxon>
        <taxon>Burkholderiales</taxon>
        <taxon>Alcaligenaceae</taxon>
        <taxon>Pusillimonas</taxon>
    </lineage>
</organism>
<name>A0A842HP50_9BURK</name>
<dbReference type="Gene3D" id="3.40.50.10490">
    <property type="entry name" value="Glucose-6-phosphate isomerase like protein, domain 1"/>
    <property type="match status" value="1"/>
</dbReference>
<dbReference type="SMART" id="SM00116">
    <property type="entry name" value="CBS"/>
    <property type="match status" value="2"/>
</dbReference>
<evidence type="ECO:0000259" key="9">
    <source>
        <dbReference type="PROSITE" id="PS51464"/>
    </source>
</evidence>
<dbReference type="NCBIfam" id="TIGR00393">
    <property type="entry name" value="kpsF"/>
    <property type="match status" value="1"/>
</dbReference>
<feature type="domain" description="SIS" evidence="9">
    <location>
        <begin position="40"/>
        <end position="183"/>
    </location>
</feature>
<dbReference type="Proteomes" id="UP000545386">
    <property type="component" value="Unassembled WGS sequence"/>
</dbReference>
<reference evidence="10 11" key="1">
    <citation type="submission" date="2020-08" db="EMBL/GenBank/DDBJ databases">
        <title>Paraeoetvoesia sp. YC-7-48 draft genome sequence.</title>
        <authorList>
            <person name="Yao L."/>
        </authorList>
    </citation>
    <scope>NUCLEOTIDE SEQUENCE [LARGE SCALE GENOMIC DNA]</scope>
    <source>
        <strain evidence="11">YC-7-48</strain>
    </source>
</reference>
<sequence length="328" mass="34553">MTSSPLSPTETLASARRTLRTEISALQALDDRLDASFHSAVQKILSCQGKVVVTGIGKSGHIGRKIAATLASTGTPAFFMHGVEAIHGDLGMLTAQDVVMAISYSGAAQELMTVLSVCKRMAIPIIAITGHPGSELAANADIHLNVHVDHEACPLNLAPTASTTATMALGDAIAVACLEARGFQAEDFALSHPGGALGRRLLTHVRDVMRSGEALPVVRESTPIPQALQEMSRKGMGMTIVINETRAPVGIFTDGDLRRLISREGDIRQLTVADGMSHNPKHVSANALAVEAATLMDTNHLTQVVVVDDHGLLIGALHMHDLMAAKVI</sequence>
<feature type="site" description="Catalytically relevant" evidence="6">
    <location>
        <position position="151"/>
    </location>
</feature>
<keyword evidence="2" id="KW-0677">Repeat</keyword>
<keyword evidence="11" id="KW-1185">Reference proteome</keyword>
<dbReference type="InterPro" id="IPR035474">
    <property type="entry name" value="SIS_Kpsf"/>
</dbReference>
<dbReference type="GO" id="GO:0005975">
    <property type="term" value="P:carbohydrate metabolic process"/>
    <property type="evidence" value="ECO:0007669"/>
    <property type="project" value="InterPro"/>
</dbReference>
<comment type="similarity">
    <text evidence="1 4">Belongs to the SIS family. GutQ/KpsF subfamily.</text>
</comment>
<dbReference type="InterPro" id="IPR046348">
    <property type="entry name" value="SIS_dom_sf"/>
</dbReference>
<dbReference type="SUPFAM" id="SSF53697">
    <property type="entry name" value="SIS domain"/>
    <property type="match status" value="1"/>
</dbReference>
<dbReference type="InterPro" id="IPR004800">
    <property type="entry name" value="KdsD/KpsF-type"/>
</dbReference>
<dbReference type="InterPro" id="IPR050986">
    <property type="entry name" value="GutQ/KpsF_isomerases"/>
</dbReference>